<dbReference type="GO" id="GO:0008854">
    <property type="term" value="F:exodeoxyribonuclease V activity"/>
    <property type="evidence" value="ECO:0007669"/>
    <property type="project" value="UniProtKB-EC"/>
</dbReference>
<evidence type="ECO:0000259" key="17">
    <source>
        <dbReference type="PROSITE" id="PS51198"/>
    </source>
</evidence>
<evidence type="ECO:0000259" key="18">
    <source>
        <dbReference type="PROSITE" id="PS51217"/>
    </source>
</evidence>
<dbReference type="Pfam" id="PF12705">
    <property type="entry name" value="PDDEXK_1"/>
    <property type="match status" value="1"/>
</dbReference>
<comment type="domain">
    <text evidence="15">The C-terminal domain has nuclease activity and interacts with RecD. It interacts with RecA, facilitating its loading onto ssDNA.</text>
</comment>
<evidence type="ECO:0000256" key="4">
    <source>
        <dbReference type="ARBA" id="ARBA00022763"/>
    </source>
</evidence>
<dbReference type="GO" id="GO:0003677">
    <property type="term" value="F:DNA binding"/>
    <property type="evidence" value="ECO:0007669"/>
    <property type="project" value="UniProtKB-UniRule"/>
</dbReference>
<feature type="region of interest" description="Nuclease activity, interacts with RecD and RecA" evidence="15">
    <location>
        <begin position="842"/>
        <end position="1198"/>
    </location>
</feature>
<dbReference type="EMBL" id="CP041692">
    <property type="protein sequence ID" value="QDP98747.1"/>
    <property type="molecule type" value="Genomic_DNA"/>
</dbReference>
<dbReference type="InterPro" id="IPR014016">
    <property type="entry name" value="UvrD-like_ATP-bd"/>
</dbReference>
<dbReference type="Gene3D" id="3.40.50.300">
    <property type="entry name" value="P-loop containing nucleotide triphosphate hydrolases"/>
    <property type="match status" value="3"/>
</dbReference>
<protein>
    <recommendedName>
        <fullName evidence="15">RecBCD enzyme subunit RecB</fullName>
        <ecNumber evidence="15">3.1.11.5</ecNumber>
        <ecNumber evidence="15">5.6.2.4</ecNumber>
    </recommendedName>
    <alternativeName>
        <fullName evidence="15">DNA 3'-5' helicase subunit RecB</fullName>
    </alternativeName>
    <alternativeName>
        <fullName evidence="15">Exonuclease V subunit RecB</fullName>
        <shortName evidence="15">ExoV subunit RecB</shortName>
    </alternativeName>
    <alternativeName>
        <fullName evidence="15">Helicase/nuclease RecBCD subunit RecB</fullName>
    </alternativeName>
</protein>
<dbReference type="PANTHER" id="PTHR11070:SF23">
    <property type="entry name" value="RECBCD ENZYME SUBUNIT RECB"/>
    <property type="match status" value="1"/>
</dbReference>
<comment type="catalytic activity">
    <reaction evidence="15">
        <text>Exonucleolytic cleavage (in the presence of ATP) in either 5'- to 3'- or 3'- to 5'-direction to yield 5'-phosphooligonucleotides.</text>
        <dbReference type="EC" id="3.1.11.5"/>
    </reaction>
</comment>
<keyword evidence="20" id="KW-1185">Reference proteome</keyword>
<dbReference type="EC" id="5.6.2.4" evidence="15"/>
<evidence type="ECO:0000313" key="19">
    <source>
        <dbReference type="EMBL" id="QDP98747.1"/>
    </source>
</evidence>
<accession>A0A516Q5M6</accession>
<reference evidence="19 20" key="1">
    <citation type="submission" date="2019-07" db="EMBL/GenBank/DDBJ databases">
        <title>Microlunatus dokdonensis sp. nov. isolated from the rhizospheric soil of the wild plant Elymus tsukushiensis.</title>
        <authorList>
            <person name="Ghim S.-Y."/>
            <person name="Hwang Y.-J."/>
            <person name="Son J.-S."/>
            <person name="Shin J.-H."/>
        </authorList>
    </citation>
    <scope>NUCLEOTIDE SEQUENCE [LARGE SCALE GENOMIC DNA]</scope>
    <source>
        <strain evidence="19 20">KUDC0627</strain>
    </source>
</reference>
<keyword evidence="7 15" id="KW-0269">Exonuclease</keyword>
<evidence type="ECO:0000256" key="2">
    <source>
        <dbReference type="ARBA" id="ARBA00022723"/>
    </source>
</evidence>
<keyword evidence="12 15" id="KW-0413">Isomerase</keyword>
<feature type="binding site" evidence="15">
    <location>
        <position position="1071"/>
    </location>
    <ligand>
        <name>Mg(2+)</name>
        <dbReference type="ChEBI" id="CHEBI:18420"/>
    </ligand>
</feature>
<dbReference type="Gene3D" id="1.10.486.10">
    <property type="entry name" value="PCRA, domain 4"/>
    <property type="match status" value="1"/>
</dbReference>
<feature type="binding site" evidence="15">
    <location>
        <position position="929"/>
    </location>
    <ligand>
        <name>Mg(2+)</name>
        <dbReference type="ChEBI" id="CHEBI:18420"/>
    </ligand>
</feature>
<evidence type="ECO:0000256" key="12">
    <source>
        <dbReference type="ARBA" id="ARBA00023235"/>
    </source>
</evidence>
<comment type="subunit">
    <text evidence="15">Heterotrimer of RecB, RecC and RecD. All subunits contribute to DNA-binding. Interacts with RecA.</text>
</comment>
<dbReference type="GO" id="GO:0005829">
    <property type="term" value="C:cytosol"/>
    <property type="evidence" value="ECO:0007669"/>
    <property type="project" value="TreeGrafter"/>
</dbReference>
<comment type="cofactor">
    <cofactor evidence="15">
        <name>Mg(2+)</name>
        <dbReference type="ChEBI" id="CHEBI:18420"/>
    </cofactor>
    <text evidence="15">Binds 1 Mg(2+) ion per subunit.</text>
</comment>
<evidence type="ECO:0000256" key="10">
    <source>
        <dbReference type="ARBA" id="ARBA00023125"/>
    </source>
</evidence>
<dbReference type="PROSITE" id="PS51198">
    <property type="entry name" value="UVRD_HELICASE_ATP_BIND"/>
    <property type="match status" value="1"/>
</dbReference>
<dbReference type="PANTHER" id="PTHR11070">
    <property type="entry name" value="UVRD / RECB / PCRA DNA HELICASE FAMILY MEMBER"/>
    <property type="match status" value="1"/>
</dbReference>
<dbReference type="OrthoDB" id="9810135at2"/>
<evidence type="ECO:0000256" key="3">
    <source>
        <dbReference type="ARBA" id="ARBA00022741"/>
    </source>
</evidence>
<feature type="binding site" evidence="16">
    <location>
        <begin position="30"/>
        <end position="37"/>
    </location>
    <ligand>
        <name>ATP</name>
        <dbReference type="ChEBI" id="CHEBI:30616"/>
    </ligand>
</feature>
<dbReference type="InterPro" id="IPR011604">
    <property type="entry name" value="PDDEXK-like_dom_sf"/>
</dbReference>
<organism evidence="19 20">
    <name type="scientific">Microlunatus elymi</name>
    <dbReference type="NCBI Taxonomy" id="2596828"/>
    <lineage>
        <taxon>Bacteria</taxon>
        <taxon>Bacillati</taxon>
        <taxon>Actinomycetota</taxon>
        <taxon>Actinomycetes</taxon>
        <taxon>Propionibacteriales</taxon>
        <taxon>Propionibacteriaceae</taxon>
        <taxon>Microlunatus</taxon>
    </lineage>
</organism>
<feature type="active site" description="For nuclease activity" evidence="15">
    <location>
        <position position="1087"/>
    </location>
</feature>
<dbReference type="Pfam" id="PF00580">
    <property type="entry name" value="UvrD-helicase"/>
    <property type="match status" value="1"/>
</dbReference>
<dbReference type="InterPro" id="IPR011335">
    <property type="entry name" value="Restrct_endonuc-II-like"/>
</dbReference>
<keyword evidence="8 15" id="KW-0067">ATP-binding</keyword>
<feature type="region of interest" description="DNA-binding and helicase activity, interacts with RecC" evidence="15">
    <location>
        <begin position="1"/>
        <end position="825"/>
    </location>
</feature>
<dbReference type="InterPro" id="IPR038726">
    <property type="entry name" value="PDDEXK_AddAB-type"/>
</dbReference>
<keyword evidence="3 15" id="KW-0547">Nucleotide-binding</keyword>
<evidence type="ECO:0000256" key="1">
    <source>
        <dbReference type="ARBA" id="ARBA00022722"/>
    </source>
</evidence>
<dbReference type="InterPro" id="IPR014017">
    <property type="entry name" value="DNA_helicase_UvrD-like_C"/>
</dbReference>
<dbReference type="GO" id="GO:0005524">
    <property type="term" value="F:ATP binding"/>
    <property type="evidence" value="ECO:0007669"/>
    <property type="project" value="UniProtKB-UniRule"/>
</dbReference>
<keyword evidence="5 15" id="KW-0378">Hydrolase</keyword>
<dbReference type="PROSITE" id="PS51217">
    <property type="entry name" value="UVRD_HELICASE_CTER"/>
    <property type="match status" value="1"/>
</dbReference>
<keyword evidence="11 15" id="KW-0234">DNA repair</keyword>
<evidence type="ECO:0000256" key="7">
    <source>
        <dbReference type="ARBA" id="ARBA00022839"/>
    </source>
</evidence>
<dbReference type="InterPro" id="IPR000212">
    <property type="entry name" value="DNA_helicase_UvrD/REP"/>
</dbReference>
<dbReference type="Pfam" id="PF13361">
    <property type="entry name" value="UvrD_C"/>
    <property type="match status" value="1"/>
</dbReference>
<evidence type="ECO:0000256" key="8">
    <source>
        <dbReference type="ARBA" id="ARBA00022840"/>
    </source>
</evidence>
<evidence type="ECO:0000256" key="13">
    <source>
        <dbReference type="ARBA" id="ARBA00034617"/>
    </source>
</evidence>
<evidence type="ECO:0000256" key="11">
    <source>
        <dbReference type="ARBA" id="ARBA00023204"/>
    </source>
</evidence>
<keyword evidence="4 15" id="KW-0227">DNA damage</keyword>
<sequence length="1198" mass="131131">MTQTPYATRTEPTSFDVCGELPTGTTVLEASAGTGKTYTIAALAARYLAEGVAELPELMVITFGRMATNELRMRVRERLVDVEQALAVALSREVDDDQEIEVDHPDDVTRLLITGRRSELRLRHRRIRAALAEFDAATIATTHEFCQTMLDELGVLGDHEPDATFTDSLTDLTHEVAGDCYLQRFAADAAAPPFDFAEAIRIATDVIRDESVPLVPVPEADQNRSAPAQRYGFAQDVRRALRVRKSRRRLYSYSDMLTRLRDTLHDPQLGERAANRLRQRYSVVLVDEFQDTDPVQWDILRTAFVGPSGRGDGATLILIGDPKQAIYAFRGADVYSYLDAVAEAGQVGTLGVNWRSDTALVTAMDRLMGESTLGDPRIAVRPVRAHHRRRRLRPAQDQLGLTESAPDLCAPIRIRYQAYDPEDQQWVRGLRRTVTRDLVADVAALLAAKPLLCIDEPGGRPIRPGDIAVLVRRNERAEEIRTALTAAGIPAVVLGANSVYSGELGTHWLTLLTALEQPRQAHVRAVALTPFVGWTMRRLATADEDQLTELSAMIRRWSRTLNHRGVAGLMEVITAETELGRRLLGSVGGERRLTDLRHIGQSLHAAMVGGRLGVGALIDWLRQRIDEAQGAGLDEQSRRLETDAEAVQILTVHRSKGLQFPIVYLPEAWDRFVRDEDDGRLLRLHDRGGTTAPAPGDDPRPGGDLVLDVGGLGGAGRAERLARCRQEDAGEDLRLAYVAFTRAQVQLISWWMPSGRNTPGSGLQRFLFRSRESGAAEPADRYPLNTDPGTLPLLGPAARSEDGAPLFSVEPIETRPVVSWQPELPAPPMLGRRRFDRALDLDWRRTSYSSLTAAAHGSELAAAGVGSEVDVTKEDDETAATQSLTEIATGEIGVGALTTGGPGGGPAVAGDVSPMDALPLGAAFGTLVHAILERVDPQAGHPDSEDVDRADRVRTALRELAADELAKLPAQPMTAEALADGILPAMLTPLGPLADGLRLSDIGVEDRLAELTFELPLAGGDRPRAEVRLADLAPLLERHLADGPLARYPALLTDPVLAEQPLRGYLNGSIDAVLRIGGDRPRYLVVDYKTNWLGDLDQRPLRLTAYSPSRLPEAMMRAHYPLQALLYSAALHRYLRWRQPGYRPEDHLGGVLYLFVRGMGGPDTPREDGVPCGVFSWRPPAELITQLSELLDHGGQPR</sequence>
<dbReference type="GO" id="GO:0016887">
    <property type="term" value="F:ATP hydrolysis activity"/>
    <property type="evidence" value="ECO:0007669"/>
    <property type="project" value="RHEA"/>
</dbReference>
<dbReference type="CDD" id="cd22352">
    <property type="entry name" value="RecB_C-like"/>
    <property type="match status" value="1"/>
</dbReference>
<dbReference type="InterPro" id="IPR004586">
    <property type="entry name" value="RecB"/>
</dbReference>
<feature type="domain" description="UvrD-like helicase C-terminal" evidence="18">
    <location>
        <begin position="399"/>
        <end position="657"/>
    </location>
</feature>
<keyword evidence="6 15" id="KW-0347">Helicase</keyword>
<dbReference type="KEGG" id="mik:FOE78_11530"/>
<dbReference type="HAMAP" id="MF_01485">
    <property type="entry name" value="RecB"/>
    <property type="match status" value="1"/>
</dbReference>
<dbReference type="GO" id="GO:0000724">
    <property type="term" value="P:double-strand break repair via homologous recombination"/>
    <property type="evidence" value="ECO:0007669"/>
    <property type="project" value="UniProtKB-UniRule"/>
</dbReference>
<keyword evidence="10 15" id="KW-0238">DNA-binding</keyword>
<dbReference type="Proteomes" id="UP000319263">
    <property type="component" value="Chromosome"/>
</dbReference>
<dbReference type="Gene3D" id="3.90.320.10">
    <property type="match status" value="1"/>
</dbReference>
<dbReference type="RefSeq" id="WP_143988748.1">
    <property type="nucleotide sequence ID" value="NZ_CP041692.1"/>
</dbReference>
<evidence type="ECO:0000256" key="5">
    <source>
        <dbReference type="ARBA" id="ARBA00022801"/>
    </source>
</evidence>
<keyword evidence="9 15" id="KW-0460">Magnesium</keyword>
<gene>
    <name evidence="15" type="primary">recB</name>
    <name evidence="19" type="ORF">FOE78_11530</name>
</gene>
<evidence type="ECO:0000256" key="6">
    <source>
        <dbReference type="ARBA" id="ARBA00022806"/>
    </source>
</evidence>
<comment type="catalytic activity">
    <reaction evidence="14 15">
        <text>ATP + H2O = ADP + phosphate + H(+)</text>
        <dbReference type="Rhea" id="RHEA:13065"/>
        <dbReference type="ChEBI" id="CHEBI:15377"/>
        <dbReference type="ChEBI" id="CHEBI:15378"/>
        <dbReference type="ChEBI" id="CHEBI:30616"/>
        <dbReference type="ChEBI" id="CHEBI:43474"/>
        <dbReference type="ChEBI" id="CHEBI:456216"/>
        <dbReference type="EC" id="5.6.2.4"/>
    </reaction>
</comment>
<comment type="catalytic activity">
    <reaction evidence="13 15">
        <text>Couples ATP hydrolysis with the unwinding of duplex DNA by translocating in the 3'-5' direction.</text>
        <dbReference type="EC" id="5.6.2.4"/>
    </reaction>
</comment>
<dbReference type="SUPFAM" id="SSF52540">
    <property type="entry name" value="P-loop containing nucleoside triphosphate hydrolases"/>
    <property type="match status" value="1"/>
</dbReference>
<feature type="binding site" evidence="15">
    <location>
        <position position="1087"/>
    </location>
    <ligand>
        <name>Mg(2+)</name>
        <dbReference type="ChEBI" id="CHEBI:18420"/>
    </ligand>
</feature>
<dbReference type="InterPro" id="IPR027417">
    <property type="entry name" value="P-loop_NTPase"/>
</dbReference>
<comment type="function">
    <text evidence="15">A helicase/nuclease that prepares dsDNA breaks (DSB) for recombinational DNA repair. Binds to DSBs and unwinds DNA via a highly rapid and processive ATP-dependent bidirectional helicase activity. Unwinds dsDNA until it encounters a Chi (crossover hotspot instigator) sequence from the 3' direction. Cuts ssDNA a few nucleotides 3' to the Chi site. The properties and activities of the enzyme are changed at Chi. The Chi-altered holoenzyme produces a long 3'-ssDNA overhang and facilitates RecA-binding to the ssDNA for homologous DNA recombination and repair. Holoenzyme degrades any linearized DNA that is unable to undergo homologous recombination. In the holoenzyme this subunit contributes ATPase, 3'-5' helicase, exonuclease activity and loads RecA onto ssDNA.</text>
</comment>
<dbReference type="GO" id="GO:0009338">
    <property type="term" value="C:exodeoxyribonuclease V complex"/>
    <property type="evidence" value="ECO:0007669"/>
    <property type="project" value="TreeGrafter"/>
</dbReference>
<evidence type="ECO:0000256" key="16">
    <source>
        <dbReference type="PROSITE-ProRule" id="PRU00560"/>
    </source>
</evidence>
<evidence type="ECO:0000313" key="20">
    <source>
        <dbReference type="Proteomes" id="UP000319263"/>
    </source>
</evidence>
<dbReference type="GO" id="GO:0043138">
    <property type="term" value="F:3'-5' DNA helicase activity"/>
    <property type="evidence" value="ECO:0007669"/>
    <property type="project" value="UniProtKB-UniRule"/>
</dbReference>
<keyword evidence="1 15" id="KW-0540">Nuclease</keyword>
<name>A0A516Q5M6_9ACTN</name>
<feature type="domain" description="UvrD-like helicase ATP-binding" evidence="17">
    <location>
        <begin position="9"/>
        <end position="357"/>
    </location>
</feature>
<dbReference type="EC" id="3.1.11.5" evidence="15"/>
<comment type="miscellaneous">
    <text evidence="15">In the RecBCD complex, RecB has a slow 3'-5' helicase, an exonuclease activity and loads RecA onto ssDNA, RecD has a fast 5'-3' helicase activity, while RecC stimulates the ATPase and processivity of the RecB helicase and contributes to recognition of the Chi site.</text>
</comment>
<evidence type="ECO:0000256" key="9">
    <source>
        <dbReference type="ARBA" id="ARBA00022842"/>
    </source>
</evidence>
<proteinExistence type="inferred from homology"/>
<comment type="domain">
    <text evidence="15">The N-terminal DNA-binding domain is a ssDNA-dependent ATPase and has ATP-dependent 3'-5' helicase function. This domain interacts with RecC.</text>
</comment>
<keyword evidence="2 15" id="KW-0479">Metal-binding</keyword>
<evidence type="ECO:0000256" key="15">
    <source>
        <dbReference type="HAMAP-Rule" id="MF_01485"/>
    </source>
</evidence>
<dbReference type="GO" id="GO:0000287">
    <property type="term" value="F:magnesium ion binding"/>
    <property type="evidence" value="ECO:0007669"/>
    <property type="project" value="UniProtKB-UniRule"/>
</dbReference>
<evidence type="ECO:0000256" key="14">
    <source>
        <dbReference type="ARBA" id="ARBA00048988"/>
    </source>
</evidence>
<dbReference type="SUPFAM" id="SSF52980">
    <property type="entry name" value="Restriction endonuclease-like"/>
    <property type="match status" value="1"/>
</dbReference>
<comment type="similarity">
    <text evidence="15">Belongs to the helicase family. UvrD subfamily.</text>
</comment>
<dbReference type="AlphaFoldDB" id="A0A516Q5M6"/>
<dbReference type="Gene3D" id="1.10.3170.10">
    <property type="entry name" value="Recbcd, chain B, domain 2"/>
    <property type="match status" value="2"/>
</dbReference>